<evidence type="ECO:0000256" key="2">
    <source>
        <dbReference type="ARBA" id="ARBA00022692"/>
    </source>
</evidence>
<keyword evidence="8" id="KW-0378">Hydrolase</keyword>
<feature type="domain" description="DUF6576" evidence="7">
    <location>
        <begin position="270"/>
        <end position="308"/>
    </location>
</feature>
<dbReference type="InterPro" id="IPR022764">
    <property type="entry name" value="Peptidase_S54_rhomboid_dom"/>
</dbReference>
<evidence type="ECO:0000256" key="5">
    <source>
        <dbReference type="SAM" id="Phobius"/>
    </source>
</evidence>
<dbReference type="PANTHER" id="PTHR43066:SF11">
    <property type="entry name" value="PEPTIDASE S54 RHOMBOID DOMAIN-CONTAINING PROTEIN"/>
    <property type="match status" value="1"/>
</dbReference>
<feature type="transmembrane region" description="Helical" evidence="5">
    <location>
        <begin position="141"/>
        <end position="164"/>
    </location>
</feature>
<feature type="transmembrane region" description="Helical" evidence="5">
    <location>
        <begin position="176"/>
        <end position="193"/>
    </location>
</feature>
<evidence type="ECO:0000256" key="1">
    <source>
        <dbReference type="ARBA" id="ARBA00004141"/>
    </source>
</evidence>
<feature type="domain" description="Peptidase S54 rhomboid" evidence="6">
    <location>
        <begin position="67"/>
        <end position="213"/>
    </location>
</feature>
<dbReference type="PANTHER" id="PTHR43066">
    <property type="entry name" value="RHOMBOID-RELATED PROTEIN"/>
    <property type="match status" value="1"/>
</dbReference>
<dbReference type="GO" id="GO:0016020">
    <property type="term" value="C:membrane"/>
    <property type="evidence" value="ECO:0007669"/>
    <property type="project" value="UniProtKB-SubCell"/>
</dbReference>
<keyword evidence="2 5" id="KW-0812">Transmembrane</keyword>
<gene>
    <name evidence="8" type="ORF">FUAX_32010</name>
</gene>
<keyword evidence="9" id="KW-1185">Reference proteome</keyword>
<name>A0AAU9CF16_9BACT</name>
<keyword evidence="4 5" id="KW-0472">Membrane</keyword>
<evidence type="ECO:0000256" key="3">
    <source>
        <dbReference type="ARBA" id="ARBA00022989"/>
    </source>
</evidence>
<accession>A0AAU9CF16</accession>
<organism evidence="8 9">
    <name type="scientific">Fulvitalea axinellae</name>
    <dbReference type="NCBI Taxonomy" id="1182444"/>
    <lineage>
        <taxon>Bacteria</taxon>
        <taxon>Pseudomonadati</taxon>
        <taxon>Bacteroidota</taxon>
        <taxon>Cytophagia</taxon>
        <taxon>Cytophagales</taxon>
        <taxon>Persicobacteraceae</taxon>
        <taxon>Fulvitalea</taxon>
    </lineage>
</organism>
<evidence type="ECO:0000259" key="6">
    <source>
        <dbReference type="Pfam" id="PF01694"/>
    </source>
</evidence>
<dbReference type="GO" id="GO:0006508">
    <property type="term" value="P:proteolysis"/>
    <property type="evidence" value="ECO:0007669"/>
    <property type="project" value="UniProtKB-KW"/>
</dbReference>
<evidence type="ECO:0000313" key="9">
    <source>
        <dbReference type="Proteomes" id="UP001348817"/>
    </source>
</evidence>
<dbReference type="RefSeq" id="WP_338392304.1">
    <property type="nucleotide sequence ID" value="NZ_AP025314.1"/>
</dbReference>
<dbReference type="InterPro" id="IPR046483">
    <property type="entry name" value="DUF6576"/>
</dbReference>
<evidence type="ECO:0000256" key="4">
    <source>
        <dbReference type="ARBA" id="ARBA00023136"/>
    </source>
</evidence>
<dbReference type="SUPFAM" id="SSF144091">
    <property type="entry name" value="Rhomboid-like"/>
    <property type="match status" value="1"/>
</dbReference>
<evidence type="ECO:0000313" key="8">
    <source>
        <dbReference type="EMBL" id="BDD10769.1"/>
    </source>
</evidence>
<dbReference type="KEGG" id="fax:FUAX_32010"/>
<proteinExistence type="predicted"/>
<dbReference type="Pfam" id="PF20216">
    <property type="entry name" value="DUF6576"/>
    <property type="match status" value="1"/>
</dbReference>
<dbReference type="Gene3D" id="1.20.1540.10">
    <property type="entry name" value="Rhomboid-like"/>
    <property type="match status" value="1"/>
</dbReference>
<dbReference type="EMBL" id="AP025314">
    <property type="protein sequence ID" value="BDD10769.1"/>
    <property type="molecule type" value="Genomic_DNA"/>
</dbReference>
<keyword evidence="3 5" id="KW-1133">Transmembrane helix</keyword>
<protein>
    <submittedName>
        <fullName evidence="8">Rhomboid family intramembrane serine protease</fullName>
    </submittedName>
</protein>
<evidence type="ECO:0000259" key="7">
    <source>
        <dbReference type="Pfam" id="PF20216"/>
    </source>
</evidence>
<keyword evidence="8" id="KW-0645">Protease</keyword>
<dbReference type="GO" id="GO:0004252">
    <property type="term" value="F:serine-type endopeptidase activity"/>
    <property type="evidence" value="ECO:0007669"/>
    <property type="project" value="InterPro"/>
</dbReference>
<dbReference type="AlphaFoldDB" id="A0AAU9CF16"/>
<dbReference type="InterPro" id="IPR035952">
    <property type="entry name" value="Rhomboid-like_sf"/>
</dbReference>
<dbReference type="Pfam" id="PF01694">
    <property type="entry name" value="Rhomboid"/>
    <property type="match status" value="1"/>
</dbReference>
<dbReference type="Proteomes" id="UP001348817">
    <property type="component" value="Chromosome"/>
</dbReference>
<reference evidence="8 9" key="1">
    <citation type="submission" date="2021-12" db="EMBL/GenBank/DDBJ databases">
        <title>Genome sequencing of bacteria with rrn-lacking chromosome and rrn-plasmid.</title>
        <authorList>
            <person name="Anda M."/>
            <person name="Iwasaki W."/>
        </authorList>
    </citation>
    <scope>NUCLEOTIDE SEQUENCE [LARGE SCALE GENOMIC DNA]</scope>
    <source>
        <strain evidence="8 9">DSM 100852</strain>
    </source>
</reference>
<feature type="transmembrane region" description="Helical" evidence="5">
    <location>
        <begin position="107"/>
        <end position="129"/>
    </location>
</feature>
<comment type="subcellular location">
    <subcellularLocation>
        <location evidence="1">Membrane</location>
        <topology evidence="1">Multi-pass membrane protein</topology>
    </subcellularLocation>
</comment>
<feature type="transmembrane region" description="Helical" evidence="5">
    <location>
        <begin position="21"/>
        <end position="41"/>
    </location>
</feature>
<feature type="transmembrane region" description="Helical" evidence="5">
    <location>
        <begin position="71"/>
        <end position="95"/>
    </location>
</feature>
<sequence>MRILEDFKEVFRKSNNALAQLIMINIAVFVVLNLLKVILHLSGSAPMFTKLQEFVMMSPDPSELLFKPWTLFSYGIVHMGILHILFNMIVLYWFGQIIMSYLGSQKLLNLYIYGVVAGGLMYLIGFNLVPYFQQQALGQAPLLLGASAGVLAVVVGAAVLLPEYTIHLMFLGPIKLKYIAAVYVFISIIQVIGDNSGGELAHLGGATLGYAYIRQLQHGRDLGRPLAWLFEKIKDLFSRPKIRVTHKNASYSFGTENVSGTRSRSEEKSANRIINQEEIDAILDKISEKGYDALSKEEKQMLFNASKK</sequence>